<name>A0ABY7U7W7_9CORY</name>
<proteinExistence type="predicted"/>
<sequence length="184" mass="19647">MTSPFVFNVANLVGAQPGHEPEQRIHTGPAPERIGAEMIAVPEGAEVTVEATFTPLGSGILADADVTGTLEGECARCLRPLRRNLDVHVSQAFATDSDFISGEPDDEGEDDGSGDEVPEVVDDKLDLLQTVIDEVGLNQPFAPTCEDGCAEEDLRTPQGVTTGVSGEEDEERVDPRWSGLEKFL</sequence>
<dbReference type="InterPro" id="IPR003772">
    <property type="entry name" value="YceD"/>
</dbReference>
<evidence type="ECO:0000313" key="2">
    <source>
        <dbReference type="EMBL" id="WCZ32796.1"/>
    </source>
</evidence>
<keyword evidence="3" id="KW-1185">Reference proteome</keyword>
<feature type="compositionally biased region" description="Acidic residues" evidence="1">
    <location>
        <begin position="103"/>
        <end position="118"/>
    </location>
</feature>
<feature type="region of interest" description="Disordered" evidence="1">
    <location>
        <begin position="96"/>
        <end position="118"/>
    </location>
</feature>
<gene>
    <name evidence="2" type="ORF">CMASS_06810</name>
</gene>
<accession>A0ABY7U7W7</accession>
<reference evidence="2 3" key="1">
    <citation type="submission" date="2020-10" db="EMBL/GenBank/DDBJ databases">
        <title>Complete genome sequence of Corynebacterium massiliense DSM 45435, type strain of Corynebacterium massiliense.</title>
        <authorList>
            <person name="Busche T."/>
            <person name="Kalinowski J."/>
            <person name="Ruckert C."/>
        </authorList>
    </citation>
    <scope>NUCLEOTIDE SEQUENCE [LARGE SCALE GENOMIC DNA]</scope>
    <source>
        <strain evidence="2 3">DSM 45435</strain>
    </source>
</reference>
<evidence type="ECO:0000256" key="1">
    <source>
        <dbReference type="SAM" id="MobiDB-lite"/>
    </source>
</evidence>
<evidence type="ECO:0000313" key="3">
    <source>
        <dbReference type="Proteomes" id="UP001220064"/>
    </source>
</evidence>
<evidence type="ECO:0008006" key="4">
    <source>
        <dbReference type="Google" id="ProtNLM"/>
    </source>
</evidence>
<dbReference type="EMBL" id="CP063189">
    <property type="protein sequence ID" value="WCZ32796.1"/>
    <property type="molecule type" value="Genomic_DNA"/>
</dbReference>
<feature type="region of interest" description="Disordered" evidence="1">
    <location>
        <begin position="148"/>
        <end position="184"/>
    </location>
</feature>
<organism evidence="2 3">
    <name type="scientific">Corynebacterium massiliense DSM 45435</name>
    <dbReference type="NCBI Taxonomy" id="1121364"/>
    <lineage>
        <taxon>Bacteria</taxon>
        <taxon>Bacillati</taxon>
        <taxon>Actinomycetota</taxon>
        <taxon>Actinomycetes</taxon>
        <taxon>Mycobacteriales</taxon>
        <taxon>Corynebacteriaceae</taxon>
        <taxon>Corynebacterium</taxon>
    </lineage>
</organism>
<dbReference type="Proteomes" id="UP001220064">
    <property type="component" value="Chromosome"/>
</dbReference>
<protein>
    <recommendedName>
        <fullName evidence="4">DNA-binding protein</fullName>
    </recommendedName>
</protein>
<dbReference type="RefSeq" id="WP_022862269.1">
    <property type="nucleotide sequence ID" value="NZ_ATVG01000001.1"/>
</dbReference>
<dbReference type="Pfam" id="PF02620">
    <property type="entry name" value="YceD"/>
    <property type="match status" value="1"/>
</dbReference>